<dbReference type="RefSeq" id="WP_208894805.1">
    <property type="nucleotide sequence ID" value="NZ_CP009770.1"/>
</dbReference>
<dbReference type="HOGENOM" id="CLU_010804_0_0_14"/>
<dbReference type="GO" id="GO:0005524">
    <property type="term" value="F:ATP binding"/>
    <property type="evidence" value="ECO:0007669"/>
    <property type="project" value="UniProtKB-KW"/>
</dbReference>
<evidence type="ECO:0000313" key="3">
    <source>
        <dbReference type="Proteomes" id="UP000032261"/>
    </source>
</evidence>
<dbReference type="PROSITE" id="PS51192">
    <property type="entry name" value="HELICASE_ATP_BIND_1"/>
    <property type="match status" value="1"/>
</dbReference>
<keyword evidence="2" id="KW-0378">Hydrolase</keyword>
<dbReference type="PANTHER" id="PTHR42927:SF1">
    <property type="entry name" value="HELICASE SUPERFAMILY 1 AND 2 DOMAIN-CONTAINING PROTEIN"/>
    <property type="match status" value="1"/>
</dbReference>
<dbReference type="InterPro" id="IPR027417">
    <property type="entry name" value="P-loop_NTPase"/>
</dbReference>
<dbReference type="KEGG" id="ude:JM47_02270"/>
<feature type="domain" description="Helicase ATP-binding" evidence="1">
    <location>
        <begin position="290"/>
        <end position="486"/>
    </location>
</feature>
<dbReference type="EMBL" id="CP009770">
    <property type="protein sequence ID" value="AJQ45395.1"/>
    <property type="molecule type" value="Genomic_DNA"/>
</dbReference>
<dbReference type="CDD" id="cd22332">
    <property type="entry name" value="HsdR_N"/>
    <property type="match status" value="1"/>
</dbReference>
<name>A0A0C5S202_9BACT</name>
<organism evidence="2 3">
    <name type="scientific">Ureaplasma diversum</name>
    <dbReference type="NCBI Taxonomy" id="42094"/>
    <lineage>
        <taxon>Bacteria</taxon>
        <taxon>Bacillati</taxon>
        <taxon>Mycoplasmatota</taxon>
        <taxon>Mycoplasmoidales</taxon>
        <taxon>Mycoplasmoidaceae</taxon>
        <taxon>Ureaplasma</taxon>
    </lineage>
</organism>
<protein>
    <submittedName>
        <fullName evidence="2">DEAD/DEAH box helicase</fullName>
    </submittedName>
</protein>
<dbReference type="GO" id="GO:0009035">
    <property type="term" value="F:type I site-specific deoxyribonuclease activity"/>
    <property type="evidence" value="ECO:0007669"/>
    <property type="project" value="UniProtKB-EC"/>
</dbReference>
<accession>A0A0C5S202</accession>
<dbReference type="InterPro" id="IPR040980">
    <property type="entry name" value="SWI2_SNF2"/>
</dbReference>
<keyword evidence="2" id="KW-0347">Helicase</keyword>
<dbReference type="GO" id="GO:0009307">
    <property type="term" value="P:DNA restriction-modification system"/>
    <property type="evidence" value="ECO:0007669"/>
    <property type="project" value="UniProtKB-KW"/>
</dbReference>
<dbReference type="PANTHER" id="PTHR42927">
    <property type="entry name" value="HELICASE SUPERFAMILY 1 AND 2 DOMAIN-CONTAINING PROTEIN"/>
    <property type="match status" value="1"/>
</dbReference>
<dbReference type="Pfam" id="PF04313">
    <property type="entry name" value="HSDR_N"/>
    <property type="match status" value="1"/>
</dbReference>
<dbReference type="Pfam" id="PF22679">
    <property type="entry name" value="T1R_D3-like"/>
    <property type="match status" value="1"/>
</dbReference>
<dbReference type="Gene3D" id="3.40.50.300">
    <property type="entry name" value="P-loop containing nucleotide triphosphate hydrolases"/>
    <property type="match status" value="2"/>
</dbReference>
<evidence type="ECO:0000313" key="2">
    <source>
        <dbReference type="EMBL" id="AJQ45395.1"/>
    </source>
</evidence>
<dbReference type="SUPFAM" id="SSF52540">
    <property type="entry name" value="P-loop containing nucleoside triphosphate hydrolases"/>
    <property type="match status" value="1"/>
</dbReference>
<dbReference type="GO" id="GO:0004386">
    <property type="term" value="F:helicase activity"/>
    <property type="evidence" value="ECO:0007669"/>
    <property type="project" value="UniProtKB-KW"/>
</dbReference>
<dbReference type="PATRIC" id="fig|42094.4.peg.445"/>
<dbReference type="InterPro" id="IPR007409">
    <property type="entry name" value="Restrct_endonuc_type1_HsdR_N"/>
</dbReference>
<evidence type="ECO:0000259" key="1">
    <source>
        <dbReference type="PROSITE" id="PS51192"/>
    </source>
</evidence>
<dbReference type="STRING" id="42094.JM47_02270"/>
<dbReference type="REBASE" id="106639">
    <property type="entry name" value="Udi49782ORF2280P"/>
</dbReference>
<keyword evidence="2" id="KW-0547">Nucleotide-binding</keyword>
<gene>
    <name evidence="2" type="ORF">JM47_02270</name>
</gene>
<dbReference type="InterPro" id="IPR014001">
    <property type="entry name" value="Helicase_ATP-bd"/>
</dbReference>
<dbReference type="InterPro" id="IPR055180">
    <property type="entry name" value="HsdR_RecA-like_helicase_dom_2"/>
</dbReference>
<proteinExistence type="predicted"/>
<dbReference type="SMART" id="SM00487">
    <property type="entry name" value="DEXDc"/>
    <property type="match status" value="1"/>
</dbReference>
<dbReference type="Gene3D" id="3.90.1570.50">
    <property type="match status" value="1"/>
</dbReference>
<reference evidence="2 3" key="1">
    <citation type="journal article" date="2015" name="Genome Announc.">
        <title>Genome Sequence of Ureaplasma diversum Strain ATCC 49782.</title>
        <authorList>
            <person name="Marques L.M."/>
            <person name="Guimaraes A.M."/>
            <person name="Martins H.B."/>
            <person name="Rezende I.S."/>
            <person name="Barbosa M.S."/>
            <person name="Campos G.B."/>
            <person name="do Nascimento N.C."/>
            <person name="Dos Santos A.P."/>
            <person name="Amorim A.T."/>
            <person name="Santos V.M."/>
            <person name="Messick J.B."/>
            <person name="Timenetsky J."/>
        </authorList>
    </citation>
    <scope>NUCLEOTIDE SEQUENCE [LARGE SCALE GENOMIC DNA]</scope>
    <source>
        <strain evidence="2 3">ATCC 49782</strain>
    </source>
</reference>
<dbReference type="Pfam" id="PF18766">
    <property type="entry name" value="SWI2_SNF2"/>
    <property type="match status" value="1"/>
</dbReference>
<dbReference type="AlphaFoldDB" id="A0A0C5S202"/>
<dbReference type="Proteomes" id="UP000032261">
    <property type="component" value="Chromosome"/>
</dbReference>
<sequence>MNRSLNPEAALEQEIINYLSNHGYLYIKPSDIKNSFNKEYAIDQDRLFSFIETTQPNVFNVLNLADQSARSKFLYNLDKAIKKDGIISVLKNGIKIYQVSSNVILFYHLLDEKDPDTKIKFEQNIFSVSNQLTYSDKNKQLELDLCIFINGLPIITIELKSRSSSTNWSYVDAMEQYKNDRSNLDTLFSFKRCIVHFAMDENDIAFSTKIDGDKTFFMPFNKGKDNGAGNPISNDGYMTDYLWKEILDKKNLTSLIKDFCYVLKDEKNNEKLIFPRYHQWRVVTKLVKDAYENKVGNKYLIQHSAGSGKSNSITWLSYKLVGLEKDKKPIFDSVVVITDRNNLDQQISNNLDQFGHLRTIFAHANDSNELAKFLNDGKKIIATTIQKFPYILDKDTSDLANKNFAIIIDEAHSSQAGEYSKNSNIAISGAINPNNDTEEPELDDYIYNFIKAQKMPKNASFFAFTATPKAETLTLFGEKVFDLYSMKQAIQERFILDVLKNYTTYNNYYKIIKTIKENPKLDALRTNIELKAYTHGHEVPIKEKSKIIVDHFITNVSWKIGNKAKAMVVTKNIDTAYKYHTNISKLLKEKRTNYEALIAFSGEWEDSGVKRTEANINGFSDYLTAKKFKEDKYRFLVVADKYQTGYDEPLLNAMYVDKKLSGVRAVQTLSRLNRCFKGKDDTFVLDFYNDVDEIKKAFQPYYSETLLIDELDPNKMYKLLSDLDNKQIYTDKDIELVVNWYKKRNMELKEINPTLDTCVDLFNKLSEDNQDKFKIGIKQFIKEYNFLANIIETPKEWTKKYFFFNQLVKRLPKSKKDNLSIPIPEIISLQNYRLEENDQTHIVLEDKQSEISLNYKYYDYKIQPVTDTLDNLVSYFNDFFGDNDTVYQHIYELQSNLYKQATLRNAILNSDRENIMLELEKVLKKELNNGDPELFRKYIKNEERFKDRLSSWLLDVLIQQYKPS</sequence>
<dbReference type="GO" id="GO:0003677">
    <property type="term" value="F:DNA binding"/>
    <property type="evidence" value="ECO:0007669"/>
    <property type="project" value="UniProtKB-KW"/>
</dbReference>
<keyword evidence="2" id="KW-0067">ATP-binding</keyword>